<name>A0A6C0BIT8_9ZZZZ</name>
<organism evidence="1">
    <name type="scientific">viral metagenome</name>
    <dbReference type="NCBI Taxonomy" id="1070528"/>
    <lineage>
        <taxon>unclassified sequences</taxon>
        <taxon>metagenomes</taxon>
        <taxon>organismal metagenomes</taxon>
    </lineage>
</organism>
<dbReference type="EMBL" id="MN739162">
    <property type="protein sequence ID" value="QHS91624.1"/>
    <property type="molecule type" value="Genomic_DNA"/>
</dbReference>
<protein>
    <submittedName>
        <fullName evidence="1">Uncharacterized protein</fullName>
    </submittedName>
</protein>
<sequence>MNQIYLLLAGFLTILLIITIKNSPLPFILKETFATLSTSSGAVTEPGVAPLCPPGFRFFTDREGKSMCCNGKIDFTEGRCAPRQNKSRLSHVCALGGNTIDEFGIQIPFCGSMIQGLLAELGARDCLPNKPYRATADGISGFCCSAQPSGARPDQCPKDAQMCNVISEDLNPFAQSSSCAFQRYVTQTKCPKNMYNSSMVNNDNAMDGLTVPLCMTTVMPVSKTTPMCLTPNVLAELRKHGIYRDKDLRKWIGNCDVYKKVNIDKTETPERVDLSGF</sequence>
<accession>A0A6C0BIT8</accession>
<evidence type="ECO:0000313" key="1">
    <source>
        <dbReference type="EMBL" id="QHS91624.1"/>
    </source>
</evidence>
<proteinExistence type="predicted"/>
<reference evidence="1" key="1">
    <citation type="journal article" date="2020" name="Nature">
        <title>Giant virus diversity and host interactions through global metagenomics.</title>
        <authorList>
            <person name="Schulz F."/>
            <person name="Roux S."/>
            <person name="Paez-Espino D."/>
            <person name="Jungbluth S."/>
            <person name="Walsh D.A."/>
            <person name="Denef V.J."/>
            <person name="McMahon K.D."/>
            <person name="Konstantinidis K.T."/>
            <person name="Eloe-Fadrosh E.A."/>
            <person name="Kyrpides N.C."/>
            <person name="Woyke T."/>
        </authorList>
    </citation>
    <scope>NUCLEOTIDE SEQUENCE</scope>
    <source>
        <strain evidence="1">GVMAG-M-3300013006-15</strain>
    </source>
</reference>
<dbReference type="AlphaFoldDB" id="A0A6C0BIT8"/>